<proteinExistence type="predicted"/>
<protein>
    <submittedName>
        <fullName evidence="1">Uncharacterized protein</fullName>
    </submittedName>
</protein>
<dbReference type="AlphaFoldDB" id="A0A561CND8"/>
<evidence type="ECO:0000313" key="1">
    <source>
        <dbReference type="EMBL" id="TWD92358.1"/>
    </source>
</evidence>
<comment type="caution">
    <text evidence="1">The sequence shown here is derived from an EMBL/GenBank/DDBJ whole genome shotgun (WGS) entry which is preliminary data.</text>
</comment>
<organism evidence="1 2">
    <name type="scientific">Neobacillus bataviensis</name>
    <dbReference type="NCBI Taxonomy" id="220685"/>
    <lineage>
        <taxon>Bacteria</taxon>
        <taxon>Bacillati</taxon>
        <taxon>Bacillota</taxon>
        <taxon>Bacilli</taxon>
        <taxon>Bacillales</taxon>
        <taxon>Bacillaceae</taxon>
        <taxon>Neobacillus</taxon>
    </lineage>
</organism>
<accession>A0A561CND8</accession>
<dbReference type="EMBL" id="VIVN01000019">
    <property type="protein sequence ID" value="TWD92358.1"/>
    <property type="molecule type" value="Genomic_DNA"/>
</dbReference>
<name>A0A561CND8_9BACI</name>
<evidence type="ECO:0000313" key="2">
    <source>
        <dbReference type="Proteomes" id="UP000319671"/>
    </source>
</evidence>
<keyword evidence="2" id="KW-1185">Reference proteome</keyword>
<sequence>MFIVEGLVQKKGTFTKVNVKFFNKSDKIGIANASSNIYNKINLFGNGGGEELKRSIFARLQWLEALFIVQFFMK</sequence>
<gene>
    <name evidence="1" type="ORF">FB550_11989</name>
</gene>
<reference evidence="1 2" key="1">
    <citation type="submission" date="2019-06" db="EMBL/GenBank/DDBJ databases">
        <title>Sorghum-associated microbial communities from plants grown in Nebraska, USA.</title>
        <authorList>
            <person name="Schachtman D."/>
        </authorList>
    </citation>
    <scope>NUCLEOTIDE SEQUENCE [LARGE SCALE GENOMIC DNA]</scope>
    <source>
        <strain evidence="1 2">2482</strain>
    </source>
</reference>
<dbReference type="Proteomes" id="UP000319671">
    <property type="component" value="Unassembled WGS sequence"/>
</dbReference>